<feature type="region of interest" description="Disordered" evidence="10">
    <location>
        <begin position="1447"/>
        <end position="1473"/>
    </location>
</feature>
<evidence type="ECO:0000313" key="15">
    <source>
        <dbReference type="EMBL" id="PSK41329.1"/>
    </source>
</evidence>
<dbReference type="CDD" id="cd09242">
    <property type="entry name" value="BRO1_ScBro1_like"/>
    <property type="match status" value="1"/>
</dbReference>
<dbReference type="Proteomes" id="UP000241107">
    <property type="component" value="Unassembled WGS sequence"/>
</dbReference>
<dbReference type="EMBL" id="PYFQ01000001">
    <property type="protein sequence ID" value="PSK41329.1"/>
    <property type="molecule type" value="Genomic_DNA"/>
</dbReference>
<dbReference type="CDD" id="cd03250">
    <property type="entry name" value="ABCC_MRP_domain1"/>
    <property type="match status" value="1"/>
</dbReference>
<dbReference type="Gene3D" id="3.40.50.300">
    <property type="entry name" value="P-loop containing nucleotide triphosphate hydrolases"/>
    <property type="match status" value="2"/>
</dbReference>
<dbReference type="Gene3D" id="1.20.140.50">
    <property type="entry name" value="alix/aip1 like domains"/>
    <property type="match status" value="1"/>
</dbReference>
<feature type="transmembrane region" description="Helical" evidence="11">
    <location>
        <begin position="191"/>
        <end position="212"/>
    </location>
</feature>
<dbReference type="SUPFAM" id="SSF52540">
    <property type="entry name" value="P-loop containing nucleoside triphosphate hydrolases"/>
    <property type="match status" value="2"/>
</dbReference>
<dbReference type="Pfam" id="PF00664">
    <property type="entry name" value="ABC_membrane"/>
    <property type="match status" value="2"/>
</dbReference>
<feature type="domain" description="ABC transporter" evidence="12">
    <location>
        <begin position="659"/>
        <end position="894"/>
    </location>
</feature>
<dbReference type="PROSITE" id="PS00211">
    <property type="entry name" value="ABC_TRANSPORTER_1"/>
    <property type="match status" value="2"/>
</dbReference>
<dbReference type="InterPro" id="IPR027417">
    <property type="entry name" value="P-loop_NTPase"/>
</dbReference>
<dbReference type="STRING" id="418784.A0A2P7YZD8"/>
<feature type="transmembrane region" description="Helical" evidence="11">
    <location>
        <begin position="98"/>
        <end position="116"/>
    </location>
</feature>
<dbReference type="GO" id="GO:0005524">
    <property type="term" value="F:ATP binding"/>
    <property type="evidence" value="ECO:0007669"/>
    <property type="project" value="UniProtKB-KW"/>
</dbReference>
<evidence type="ECO:0000256" key="4">
    <source>
        <dbReference type="ARBA" id="ARBA00022737"/>
    </source>
</evidence>
<dbReference type="Gene3D" id="1.20.1560.10">
    <property type="entry name" value="ABC transporter type 1, transmembrane domain"/>
    <property type="match status" value="2"/>
</dbReference>
<feature type="region of interest" description="Disordered" evidence="10">
    <location>
        <begin position="2373"/>
        <end position="2524"/>
    </location>
</feature>
<keyword evidence="6" id="KW-0067">ATP-binding</keyword>
<dbReference type="FunFam" id="3.40.50.300:FF:000565">
    <property type="entry name" value="ABC bile acid transporter"/>
    <property type="match status" value="1"/>
</dbReference>
<feature type="compositionally biased region" description="Polar residues" evidence="10">
    <location>
        <begin position="2374"/>
        <end position="2426"/>
    </location>
</feature>
<keyword evidence="5" id="KW-0547">Nucleotide-binding</keyword>
<dbReference type="Pfam" id="PF00005">
    <property type="entry name" value="ABC_tran"/>
    <property type="match status" value="2"/>
</dbReference>
<evidence type="ECO:0000259" key="14">
    <source>
        <dbReference type="PROSITE" id="PS51180"/>
    </source>
</evidence>
<keyword evidence="2" id="KW-0813">Transport</keyword>
<comment type="subcellular location">
    <subcellularLocation>
        <location evidence="1">Vacuole membrane</location>
        <topology evidence="1">Multi-pass membrane protein</topology>
    </subcellularLocation>
</comment>
<feature type="transmembrane region" description="Helical" evidence="11">
    <location>
        <begin position="318"/>
        <end position="336"/>
    </location>
</feature>
<reference evidence="15 16" key="1">
    <citation type="submission" date="2018-03" db="EMBL/GenBank/DDBJ databases">
        <title>Candida pseudohaemulonii genome assembly and annotation.</title>
        <authorList>
            <person name="Munoz J.F."/>
            <person name="Gade L.G."/>
            <person name="Chow N.A."/>
            <person name="Litvintseva A.P."/>
            <person name="Loparev V.N."/>
            <person name="Cuomo C.A."/>
        </authorList>
    </citation>
    <scope>NUCLEOTIDE SEQUENCE [LARGE SCALE GENOMIC DNA]</scope>
    <source>
        <strain evidence="15 16">B12108</strain>
    </source>
</reference>
<dbReference type="PROSITE" id="PS50929">
    <property type="entry name" value="ABC_TM1F"/>
    <property type="match status" value="2"/>
</dbReference>
<evidence type="ECO:0000256" key="7">
    <source>
        <dbReference type="ARBA" id="ARBA00022989"/>
    </source>
</evidence>
<evidence type="ECO:0000256" key="11">
    <source>
        <dbReference type="SAM" id="Phobius"/>
    </source>
</evidence>
<dbReference type="PROSITE" id="PS51180">
    <property type="entry name" value="BRO1"/>
    <property type="match status" value="1"/>
</dbReference>
<keyword evidence="16" id="KW-1185">Reference proteome</keyword>
<comment type="caution">
    <text evidence="15">The sequence shown here is derived from an EMBL/GenBank/DDBJ whole genome shotgun (WGS) entry which is preliminary data.</text>
</comment>
<feature type="domain" description="ABC transmembrane type-1" evidence="13">
    <location>
        <begin position="1009"/>
        <end position="1288"/>
    </location>
</feature>
<evidence type="ECO:0000259" key="12">
    <source>
        <dbReference type="PROSITE" id="PS50893"/>
    </source>
</evidence>
<dbReference type="CDD" id="cd03244">
    <property type="entry name" value="ABCC_MRP_domain2"/>
    <property type="match status" value="1"/>
</dbReference>
<evidence type="ECO:0000259" key="13">
    <source>
        <dbReference type="PROSITE" id="PS50929"/>
    </source>
</evidence>
<dbReference type="InterPro" id="IPR044726">
    <property type="entry name" value="ABCC_6TM_D2"/>
</dbReference>
<dbReference type="Gene3D" id="1.20.120.560">
    <property type="entry name" value="alix/aip1 in complex with the ypdl late domain"/>
    <property type="match status" value="1"/>
</dbReference>
<dbReference type="InterPro" id="IPR036640">
    <property type="entry name" value="ABC1_TM_sf"/>
</dbReference>
<dbReference type="InterPro" id="IPR044746">
    <property type="entry name" value="ABCC_6TM_D1"/>
</dbReference>
<feature type="transmembrane region" description="Helical" evidence="11">
    <location>
        <begin position="1045"/>
        <end position="1072"/>
    </location>
</feature>
<dbReference type="InterPro" id="IPR011527">
    <property type="entry name" value="ABC1_TM_dom"/>
</dbReference>
<dbReference type="InterPro" id="IPR003439">
    <property type="entry name" value="ABC_transporter-like_ATP-bd"/>
</dbReference>
<dbReference type="InterPro" id="IPR038499">
    <property type="entry name" value="BRO1_sf"/>
</dbReference>
<dbReference type="Pfam" id="PF13949">
    <property type="entry name" value="ALIX_LYPXL_bnd"/>
    <property type="match status" value="1"/>
</dbReference>
<dbReference type="PANTHER" id="PTHR24223:SF443">
    <property type="entry name" value="MULTIDRUG-RESISTANCE LIKE PROTEIN 1, ISOFORM I"/>
    <property type="match status" value="1"/>
</dbReference>
<keyword evidence="7 11" id="KW-1133">Transmembrane helix</keyword>
<feature type="compositionally biased region" description="Polar residues" evidence="10">
    <location>
        <begin position="2449"/>
        <end position="2462"/>
    </location>
</feature>
<feature type="transmembrane region" description="Helical" evidence="11">
    <location>
        <begin position="1233"/>
        <end position="1253"/>
    </location>
</feature>
<dbReference type="CDD" id="cd18580">
    <property type="entry name" value="ABC_6TM_ABCC_D2"/>
    <property type="match status" value="1"/>
</dbReference>
<evidence type="ECO:0000256" key="6">
    <source>
        <dbReference type="ARBA" id="ARBA00022840"/>
    </source>
</evidence>
<dbReference type="InterPro" id="IPR003593">
    <property type="entry name" value="AAA+_ATPase"/>
</dbReference>
<gene>
    <name evidence="15" type="ORF">C7M61_001010</name>
</gene>
<feature type="compositionally biased region" description="Polar residues" evidence="10">
    <location>
        <begin position="2478"/>
        <end position="2504"/>
    </location>
</feature>
<dbReference type="GO" id="GO:0140359">
    <property type="term" value="F:ABC-type transporter activity"/>
    <property type="evidence" value="ECO:0007669"/>
    <property type="project" value="InterPro"/>
</dbReference>
<proteinExistence type="predicted"/>
<feature type="compositionally biased region" description="Low complexity" evidence="10">
    <location>
        <begin position="2427"/>
        <end position="2446"/>
    </location>
</feature>
<feature type="transmembrane region" description="Helical" evidence="11">
    <location>
        <begin position="1004"/>
        <end position="1025"/>
    </location>
</feature>
<feature type="transmembrane region" description="Helical" evidence="11">
    <location>
        <begin position="122"/>
        <end position="144"/>
    </location>
</feature>
<dbReference type="SUPFAM" id="SSF90123">
    <property type="entry name" value="ABC transporter transmembrane region"/>
    <property type="match status" value="2"/>
</dbReference>
<dbReference type="Pfam" id="PF03097">
    <property type="entry name" value="BRO1"/>
    <property type="match status" value="1"/>
</dbReference>
<feature type="domain" description="BRO1" evidence="14">
    <location>
        <begin position="1592"/>
        <end position="2045"/>
    </location>
</feature>
<evidence type="ECO:0000256" key="8">
    <source>
        <dbReference type="ARBA" id="ARBA00023136"/>
    </source>
</evidence>
<dbReference type="InterPro" id="IPR025304">
    <property type="entry name" value="ALIX_V_dom"/>
</dbReference>
<evidence type="ECO:0000256" key="10">
    <source>
        <dbReference type="SAM" id="MobiDB-lite"/>
    </source>
</evidence>
<dbReference type="InterPro" id="IPR017871">
    <property type="entry name" value="ABC_transporter-like_CS"/>
</dbReference>
<evidence type="ECO:0000256" key="5">
    <source>
        <dbReference type="ARBA" id="ARBA00022741"/>
    </source>
</evidence>
<keyword evidence="9" id="KW-0175">Coiled coil</keyword>
<dbReference type="SMART" id="SM01041">
    <property type="entry name" value="BRO1"/>
    <property type="match status" value="1"/>
</dbReference>
<keyword evidence="8 11" id="KW-0472">Membrane</keyword>
<dbReference type="VEuPathDB" id="FungiDB:C7M61_001010"/>
<keyword evidence="4" id="KW-0677">Repeat</keyword>
<dbReference type="InterPro" id="IPR050173">
    <property type="entry name" value="ABC_transporter_C-like"/>
</dbReference>
<feature type="transmembrane region" description="Helical" evidence="11">
    <location>
        <begin position="375"/>
        <end position="395"/>
    </location>
</feature>
<keyword evidence="3 11" id="KW-0812">Transmembrane</keyword>
<accession>A0A2P7YZD8</accession>
<evidence type="ECO:0000313" key="16">
    <source>
        <dbReference type="Proteomes" id="UP000241107"/>
    </source>
</evidence>
<feature type="transmembrane region" description="Helical" evidence="11">
    <location>
        <begin position="43"/>
        <end position="68"/>
    </location>
</feature>
<evidence type="ECO:0000256" key="1">
    <source>
        <dbReference type="ARBA" id="ARBA00004128"/>
    </source>
</evidence>
<feature type="transmembrane region" description="Helical" evidence="11">
    <location>
        <begin position="151"/>
        <end position="171"/>
    </location>
</feature>
<evidence type="ECO:0000256" key="3">
    <source>
        <dbReference type="ARBA" id="ARBA00022692"/>
    </source>
</evidence>
<dbReference type="GO" id="GO:0016887">
    <property type="term" value="F:ATP hydrolysis activity"/>
    <property type="evidence" value="ECO:0007669"/>
    <property type="project" value="InterPro"/>
</dbReference>
<feature type="domain" description="ABC transporter" evidence="12">
    <location>
        <begin position="1326"/>
        <end position="1582"/>
    </location>
</feature>
<dbReference type="FunFam" id="1.20.1560.10:FF:000013">
    <property type="entry name" value="ABC transporter C family member 2"/>
    <property type="match status" value="1"/>
</dbReference>
<protein>
    <submittedName>
        <fullName evidence="15">Uncharacterized protein</fullName>
    </submittedName>
</protein>
<dbReference type="RefSeq" id="XP_024716028.1">
    <property type="nucleotide sequence ID" value="XM_024856429.1"/>
</dbReference>
<feature type="transmembrane region" description="Helical" evidence="11">
    <location>
        <begin position="560"/>
        <end position="584"/>
    </location>
</feature>
<sequence length="2524" mass="284017">MSQQPILANFNDEVTLVRPSCSFGDAIRQPLYNPHKSAPNPCFLASALLITQGLLAVAIAFQTLLLLVGNHYGPYKIKYSFGNPFLVKSVGVAHFWKLQLALLQGVVILAFAYLSFGNPANLVITQSALALAALPLLLVLPLHFLESTRSVVGHGTLLVFWLVSTAWWLLINVNDWFSSHKVFVPSHGKDLIAAVHTGEVFLLLNSASIFVLENSYYKPSKELIEYFDLNGWEPSTIRNMVQLLTFTWVNPMLRKVYHTNTIEVEEVPSAEVELQSEVTTETFRRLWAEEVARATWWRDRRVRNAKEPTEDQKKVKPLLILVVLKMFWFTAVQGFTFQVSEIISNTSVPFFLQAFIKYFTTFVAARESQTETPPLITGFVLSFFIYGASVVRYFSFNQLFMSFFRISFGVQSALTTMSYDKALKLSPDSRREKNTGEIVNHVAVDVGVIARCLEVVTDAVVIPFRLVLCLGALYKLLGNSTWAGLAVALVMVPLSSMVSVAIFALFKIQMECKDERTRLTSEILNSIKSIKLYSWEKPMLKRLDEVRNNKELKNAKQTGIWNAGATFVWECIPFLISCGVYGVFGFFSKSPLTPAIIFPALSLFDQLSDPIMMIPGIFSLIAEAKVSLDRLQEYFSMDEMEEGIVTRILKPLKKGEESVRISNASFVWSQKDADKPEAERTYALKNINFKARKGELTCIVGRVGSGKTTLLKSVVGEIPVVHNDDSNITVNGNIAYCAQNAWILNSSVRENIIFGKRFDREFYDKTVEACQLKHDFEVLPHGDATLVGEKGISLSGGQKARLSLARAVYSRADIYLLDDVLSAVDAHVGKRITEAVLSSSGMLASKTIILATNSVKILKQALEIYNLSKGEITEFGSYESLIEKQSDVAKLIAEFSDHHDALAEDTARELSSESEVEELPQPYEPTALREAEDFGEDVPVPLVRVSSQQTIGRASVVSFDHKYQFEEEFGKSQKEDENNERTTKGKVKLDVYIEYIKACRYPIIIAWSFLSVVIAATEIYGRVILKEWSEKNYKEGHNVKPALYLSLYAFTGVLGGVINFANSYIIWTFSAIHCSKYFHDRMANSVLRAPMSFFDTTPMGRILNRFSDDISVLDNQMLWISITLFNSIMETLIRVGIVVYNLPIMIIILPILMVIFIQFRNWYIPTSRELKRLRSSLRSPVFSHLQESINGAETLRAYNENDRFIHANKKKVDNVIKVDFVSQNVNRWLSMRLQSIAALVVLAASLLTLLSLVSKKPFSPGMIGFLMTYVFSSTMFLNAIIRTWSEVEIRLVSIERLIEYGNLPSEGPEVIEDKRPEESWPSNGIVRFNDYSTSYRPGLPPVLKNINLEIRPSEKIGIVGRTGAGKSSLTLALFRIIEATEGNIEIDNLNTSLIGLHDLRSQLNIIPQDAHAFEGTVRQNLDPFDQYTDEELWKVLDLAHLKAHVESMKTEPKEDDKKDKKGANEEPEEPQVGLKASVLEGGSNLSSGQKQLLCLARALLKTSKVLVLDEATAAVDVQTDKIIQETIRSEFKDKTIFTIAHRLDTIMDSDRILVLDKGQIKEFDTPKNLLQDETSEFYSLCKEGGYLLKISEIQSIPTKKTDDVNWVKPINNYLLSIYGNTSEFQQDLNNFNKLRQDIRGVNADTTGIRLYFKYFSQLELLDLRIPVATVNKHKKITFTWYDAFLPSAQHKQYALPFEKAGVLFNLASLMLKAANIKYNESQGLSATDDSAFKEAVQYLQQAAGIFDFVGESFLHAPSNDLNPATVKFLKDLCLAQSQEIFNLKVIDGDLEQKKNSLISKLCKSTAVHYENCFSNCSHLLNADPSSPEDQSTFAIVEAGLDDDDLEDIEDPLDEYNPAKQGIPESRVTARLDPFWVAVLQVKSLYYKSLSYYFQGLQLEATHKYGEAIAYLSKSLEAINEVPQASLKRISKAGNDNAYDVLDNLKYHKDALEIKIRELNKDNDLVYHEIVPSLVTLAEPKPMDSSKLIPMNKIELFAQVNEQSYENFLKNVVPMNIHELLSYYSEEKSQFLRNELDEVDVSNEELSSVLEYLKLPKALTHIKEILRTDETLKSGSSDQSLDPALAQKVDDIASKYSQDTTNRTTISELRSKILAAVGESEAILKELFSENSSRFRDDLIKLKKALYDAANSDSKLFALVDAEKSLLHALLSKGSTSREFKSLFDVPKSGTQAQPSEEISLLDMDESQISDASHNGQISVLEDILHNLNVLKTNKNKLVDRLKEEIHSDDISEILMLNSKVKLTNEIKSIIFPEELKKFEVFSQQLDDLIKKQSSLINELKEKWTKLSSNPKIKEVQSSKTFQDEVFKQQTHRINDFYDNHWKRYSLGLGKGVEYYMQLLRMAENLKRAIESDKSNSLNDSMSRMSLGASSTGGSNSSHQFFSSYRGENQQNPAQSFAQYSPYNQGVPSGQSLHPSLQQPPLQPTGGDAHQSQQQYGASSGHGSYSRPAPALPPKRPSYSGNSQLDGNYGNATAASTQAKPQNSGGLIYDEPSTYQPNMYDFFKR</sequence>
<feature type="transmembrane region" description="Helical" evidence="11">
    <location>
        <begin position="1137"/>
        <end position="1159"/>
    </location>
</feature>
<feature type="domain" description="ABC transmembrane type-1" evidence="13">
    <location>
        <begin position="334"/>
        <end position="623"/>
    </location>
</feature>
<dbReference type="FunFam" id="3.40.50.300:FF:000997">
    <property type="entry name" value="Multidrug resistance-associated protein 1"/>
    <property type="match status" value="1"/>
</dbReference>
<dbReference type="PANTHER" id="PTHR24223">
    <property type="entry name" value="ATP-BINDING CASSETTE SUB-FAMILY C"/>
    <property type="match status" value="1"/>
</dbReference>
<dbReference type="InterPro" id="IPR004328">
    <property type="entry name" value="BRO1_dom"/>
</dbReference>
<dbReference type="OrthoDB" id="6500128at2759"/>
<organism evidence="15 16">
    <name type="scientific">Candidozyma pseudohaemuli</name>
    <dbReference type="NCBI Taxonomy" id="418784"/>
    <lineage>
        <taxon>Eukaryota</taxon>
        <taxon>Fungi</taxon>
        <taxon>Dikarya</taxon>
        <taxon>Ascomycota</taxon>
        <taxon>Saccharomycotina</taxon>
        <taxon>Pichiomycetes</taxon>
        <taxon>Metschnikowiaceae</taxon>
        <taxon>Candidozyma</taxon>
    </lineage>
</organism>
<feature type="transmembrane region" description="Helical" evidence="11">
    <location>
        <begin position="482"/>
        <end position="506"/>
    </location>
</feature>
<feature type="compositionally biased region" description="Basic and acidic residues" evidence="10">
    <location>
        <begin position="1447"/>
        <end position="1464"/>
    </location>
</feature>
<dbReference type="SMART" id="SM00382">
    <property type="entry name" value="AAA"/>
    <property type="match status" value="2"/>
</dbReference>
<dbReference type="Gene3D" id="1.25.40.280">
    <property type="entry name" value="alix/aip1 like domains"/>
    <property type="match status" value="1"/>
</dbReference>
<dbReference type="CDD" id="cd18579">
    <property type="entry name" value="ABC_6TM_ABCC_D1"/>
    <property type="match status" value="1"/>
</dbReference>
<evidence type="ECO:0000256" key="2">
    <source>
        <dbReference type="ARBA" id="ARBA00022448"/>
    </source>
</evidence>
<dbReference type="GO" id="GO:0000329">
    <property type="term" value="C:fungal-type vacuole membrane"/>
    <property type="evidence" value="ECO:0007669"/>
    <property type="project" value="UniProtKB-ARBA"/>
</dbReference>
<evidence type="ECO:0000256" key="9">
    <source>
        <dbReference type="SAM" id="Coils"/>
    </source>
</evidence>
<dbReference type="CDD" id="cd09237">
    <property type="entry name" value="V_ScBro1_like"/>
    <property type="match status" value="1"/>
</dbReference>
<dbReference type="PROSITE" id="PS50893">
    <property type="entry name" value="ABC_TRANSPORTER_2"/>
    <property type="match status" value="2"/>
</dbReference>
<dbReference type="FunFam" id="1.20.1560.10:FF:000006">
    <property type="entry name" value="ATP-binding cassette, sub-family C (CFTR/MRP), member 9"/>
    <property type="match status" value="1"/>
</dbReference>
<name>A0A2P7YZD8_9ASCO</name>
<dbReference type="GeneID" id="36564401"/>
<feature type="coiled-coil region" evidence="9">
    <location>
        <begin position="1941"/>
        <end position="1968"/>
    </location>
</feature>